<gene>
    <name evidence="1" type="ORF">GJV85_02890</name>
</gene>
<keyword evidence="2" id="KW-1185">Reference proteome</keyword>
<name>A0A975GBW2_9BACT</name>
<dbReference type="AlphaFoldDB" id="A0A975GBW2"/>
<dbReference type="EMBL" id="CP046072">
    <property type="protein sequence ID" value="QSZ41106.1"/>
    <property type="molecule type" value="Genomic_DNA"/>
</dbReference>
<dbReference type="GO" id="GO:0020037">
    <property type="term" value="F:heme binding"/>
    <property type="evidence" value="ECO:0007669"/>
    <property type="project" value="InterPro"/>
</dbReference>
<evidence type="ECO:0000313" key="2">
    <source>
        <dbReference type="Proteomes" id="UP000671852"/>
    </source>
</evidence>
<dbReference type="SUPFAM" id="SSF46458">
    <property type="entry name" value="Globin-like"/>
    <property type="match status" value="1"/>
</dbReference>
<proteinExistence type="predicted"/>
<reference evidence="1" key="2">
    <citation type="submission" date="2021-04" db="EMBL/GenBank/DDBJ databases">
        <title>Isolation and characterization of a novel species of the genus Sulfurimonas.</title>
        <authorList>
            <person name="Fukui M."/>
        </authorList>
    </citation>
    <scope>NUCLEOTIDE SEQUENCE</scope>
    <source>
        <strain evidence="1">H1576</strain>
    </source>
</reference>
<evidence type="ECO:0000313" key="1">
    <source>
        <dbReference type="EMBL" id="QSZ41106.1"/>
    </source>
</evidence>
<dbReference type="GO" id="GO:0019825">
    <property type="term" value="F:oxygen binding"/>
    <property type="evidence" value="ECO:0007669"/>
    <property type="project" value="InterPro"/>
</dbReference>
<accession>A0A975GBW2</accession>
<dbReference type="InterPro" id="IPR012292">
    <property type="entry name" value="Globin/Proto"/>
</dbReference>
<dbReference type="Gene3D" id="1.10.490.10">
    <property type="entry name" value="Globins"/>
    <property type="match status" value="1"/>
</dbReference>
<reference evidence="1" key="1">
    <citation type="submission" date="2019-11" db="EMBL/GenBank/DDBJ databases">
        <authorList>
            <person name="Kojima H."/>
        </authorList>
    </citation>
    <scope>NUCLEOTIDE SEQUENCE</scope>
    <source>
        <strain evidence="1">H1576</strain>
    </source>
</reference>
<sequence length="111" mass="12872">MTLFYKKTIADDMIGPFFIHELGPDITNEDWEYHIGLLVDFWMASLLDEGPYWGNPSGAHFGIAHLTRESFMRWIELFSATADEIYTPEISTRFKEEGVIFANRFMDDLGI</sequence>
<organism evidence="1 2">
    <name type="scientific">Sulfurimonas aquatica</name>
    <dbReference type="NCBI Taxonomy" id="2672570"/>
    <lineage>
        <taxon>Bacteria</taxon>
        <taxon>Pseudomonadati</taxon>
        <taxon>Campylobacterota</taxon>
        <taxon>Epsilonproteobacteria</taxon>
        <taxon>Campylobacterales</taxon>
        <taxon>Sulfurimonadaceae</taxon>
        <taxon>Sulfurimonas</taxon>
    </lineage>
</organism>
<dbReference type="InterPro" id="IPR009050">
    <property type="entry name" value="Globin-like_sf"/>
</dbReference>
<dbReference type="Proteomes" id="UP000671852">
    <property type="component" value="Chromosome"/>
</dbReference>
<dbReference type="CDD" id="cd08916">
    <property type="entry name" value="TrHb3_P"/>
    <property type="match status" value="1"/>
</dbReference>
<dbReference type="KEGG" id="saqt:GJV85_02890"/>
<protein>
    <submittedName>
        <fullName evidence="1">Globin</fullName>
    </submittedName>
</protein>
<dbReference type="RefSeq" id="WP_207562377.1">
    <property type="nucleotide sequence ID" value="NZ_CP046072.1"/>
</dbReference>